<evidence type="ECO:0000313" key="1">
    <source>
        <dbReference type="EMBL" id="KAJ0083957.1"/>
    </source>
</evidence>
<name>A0ACC1AA91_9ROSI</name>
<evidence type="ECO:0000313" key="2">
    <source>
        <dbReference type="Proteomes" id="UP001164250"/>
    </source>
</evidence>
<sequence>MEKVGHGRCKPGSHFSAINITFIFPSILERGALENLRVDFQNICRHESTAEGNKKNPIERSKQLAKITHSGFLQQNFWCFAPKITHYPR</sequence>
<organism evidence="1 2">
    <name type="scientific">Pistacia atlantica</name>
    <dbReference type="NCBI Taxonomy" id="434234"/>
    <lineage>
        <taxon>Eukaryota</taxon>
        <taxon>Viridiplantae</taxon>
        <taxon>Streptophyta</taxon>
        <taxon>Embryophyta</taxon>
        <taxon>Tracheophyta</taxon>
        <taxon>Spermatophyta</taxon>
        <taxon>Magnoliopsida</taxon>
        <taxon>eudicotyledons</taxon>
        <taxon>Gunneridae</taxon>
        <taxon>Pentapetalae</taxon>
        <taxon>rosids</taxon>
        <taxon>malvids</taxon>
        <taxon>Sapindales</taxon>
        <taxon>Anacardiaceae</taxon>
        <taxon>Pistacia</taxon>
    </lineage>
</organism>
<reference evidence="2" key="1">
    <citation type="journal article" date="2023" name="G3 (Bethesda)">
        <title>Genome assembly and association tests identify interacting loci associated with vigor, precocity, and sex in interspecific pistachio rootstocks.</title>
        <authorList>
            <person name="Palmer W."/>
            <person name="Jacygrad E."/>
            <person name="Sagayaradj S."/>
            <person name="Cavanaugh K."/>
            <person name="Han R."/>
            <person name="Bertier L."/>
            <person name="Beede B."/>
            <person name="Kafkas S."/>
            <person name="Golino D."/>
            <person name="Preece J."/>
            <person name="Michelmore R."/>
        </authorList>
    </citation>
    <scope>NUCLEOTIDE SEQUENCE [LARGE SCALE GENOMIC DNA]</scope>
</reference>
<accession>A0ACC1AA91</accession>
<keyword evidence="2" id="KW-1185">Reference proteome</keyword>
<dbReference type="Proteomes" id="UP001164250">
    <property type="component" value="Chromosome 11"/>
</dbReference>
<comment type="caution">
    <text evidence="1">The sequence shown here is derived from an EMBL/GenBank/DDBJ whole genome shotgun (WGS) entry which is preliminary data.</text>
</comment>
<protein>
    <submittedName>
        <fullName evidence="1">Uncharacterized protein</fullName>
    </submittedName>
</protein>
<dbReference type="EMBL" id="CM047907">
    <property type="protein sequence ID" value="KAJ0083957.1"/>
    <property type="molecule type" value="Genomic_DNA"/>
</dbReference>
<proteinExistence type="predicted"/>
<gene>
    <name evidence="1" type="ORF">Patl1_29595</name>
</gene>